<dbReference type="GO" id="GO:0042393">
    <property type="term" value="F:histone binding"/>
    <property type="evidence" value="ECO:0007669"/>
    <property type="project" value="TreeGrafter"/>
</dbReference>
<evidence type="ECO:0000259" key="4">
    <source>
        <dbReference type="Pfam" id="PF10516"/>
    </source>
</evidence>
<dbReference type="EMBL" id="CP119961">
    <property type="protein sequence ID" value="WFD39666.1"/>
    <property type="molecule type" value="Genomic_DNA"/>
</dbReference>
<feature type="region of interest" description="Disordered" evidence="3">
    <location>
        <begin position="329"/>
        <end position="348"/>
    </location>
</feature>
<evidence type="ECO:0000313" key="6">
    <source>
        <dbReference type="Proteomes" id="UP001217754"/>
    </source>
</evidence>
<name>A0AAF0EZ02_9BASI</name>
<dbReference type="GO" id="GO:0005654">
    <property type="term" value="C:nucleoplasm"/>
    <property type="evidence" value="ECO:0007669"/>
    <property type="project" value="TreeGrafter"/>
</dbReference>
<sequence>MTSTENAHASKDAKVELDEAARLFALKKYESASDVLAEALETLRDTYGEDAPELAPVLHQYGRALLEHVIEVSGALGGGGTADPGVQDDEPSLPHDGRFSFVGDAEDAEGVEPKASGKRKAAAEPDEEEEPEDDDDDLGVAFTVLDLSRVIFERILGTSESQPASSKSTGSKSKQTAELKTITGETMDEVALLAELGEVYNDLGDVGLETENFEQASEDYGSSLRVLAPLLAPYSRRLSDAHLRLGLALEFHPNEKRRPEAFGHIEQAAHVLQRRLVELEKDTPSATAEGRVFAEKDNLAALDDDQRRRETRDVKEVLKDLEVKLDEMKAAPTPALKEDGKPQNPELETAIRDAFLNAAQSALGESVTSAAKDQPVNDLSARVKRKKKN</sequence>
<evidence type="ECO:0000256" key="3">
    <source>
        <dbReference type="SAM" id="MobiDB-lite"/>
    </source>
</evidence>
<evidence type="ECO:0000313" key="5">
    <source>
        <dbReference type="EMBL" id="WFD39666.1"/>
    </source>
</evidence>
<feature type="compositionally biased region" description="Acidic residues" evidence="3">
    <location>
        <begin position="124"/>
        <end position="138"/>
    </location>
</feature>
<dbReference type="RefSeq" id="XP_060122563.1">
    <property type="nucleotide sequence ID" value="XM_060266580.1"/>
</dbReference>
<dbReference type="GO" id="GO:0034080">
    <property type="term" value="P:CENP-A containing chromatin assembly"/>
    <property type="evidence" value="ECO:0007669"/>
    <property type="project" value="TreeGrafter"/>
</dbReference>
<dbReference type="Proteomes" id="UP001217754">
    <property type="component" value="Chromosome 4"/>
</dbReference>
<keyword evidence="2" id="KW-0802">TPR repeat</keyword>
<dbReference type="PANTHER" id="PTHR15081">
    <property type="entry name" value="NUCLEAR AUTOANTIGENIC SPERM PROTEIN NASP -RELATED"/>
    <property type="match status" value="1"/>
</dbReference>
<dbReference type="Pfam" id="PF10516">
    <property type="entry name" value="SHNi-TPR"/>
    <property type="match status" value="1"/>
</dbReference>
<dbReference type="SUPFAM" id="SSF48452">
    <property type="entry name" value="TPR-like"/>
    <property type="match status" value="1"/>
</dbReference>
<reference evidence="5" key="1">
    <citation type="submission" date="2023-03" db="EMBL/GenBank/DDBJ databases">
        <title>Mating type loci evolution in Malassezia.</title>
        <authorList>
            <person name="Coelho M.A."/>
        </authorList>
    </citation>
    <scope>NUCLEOTIDE SEQUENCE</scope>
    <source>
        <strain evidence="5">CBS 9431</strain>
    </source>
</reference>
<keyword evidence="1" id="KW-0677">Repeat</keyword>
<keyword evidence="6" id="KW-1185">Reference proteome</keyword>
<feature type="region of interest" description="Disordered" evidence="3">
    <location>
        <begin position="362"/>
        <end position="389"/>
    </location>
</feature>
<feature type="region of interest" description="Disordered" evidence="3">
    <location>
        <begin position="76"/>
        <end position="139"/>
    </location>
</feature>
<dbReference type="PANTHER" id="PTHR15081:SF1">
    <property type="entry name" value="NUCLEAR AUTOANTIGENIC SPERM PROTEIN"/>
    <property type="match status" value="1"/>
</dbReference>
<gene>
    <name evidence="5" type="ORF">MJAP1_002646</name>
</gene>
<evidence type="ECO:0000256" key="1">
    <source>
        <dbReference type="ARBA" id="ARBA00022737"/>
    </source>
</evidence>
<proteinExistence type="predicted"/>
<evidence type="ECO:0000256" key="2">
    <source>
        <dbReference type="ARBA" id="ARBA00022803"/>
    </source>
</evidence>
<dbReference type="GO" id="GO:0006335">
    <property type="term" value="P:DNA replication-dependent chromatin assembly"/>
    <property type="evidence" value="ECO:0007669"/>
    <property type="project" value="TreeGrafter"/>
</dbReference>
<accession>A0AAF0EZ02</accession>
<dbReference type="InterPro" id="IPR019544">
    <property type="entry name" value="Tetratricopeptide_SHNi-TPR_dom"/>
</dbReference>
<dbReference type="GeneID" id="85226297"/>
<dbReference type="InterPro" id="IPR011990">
    <property type="entry name" value="TPR-like_helical_dom_sf"/>
</dbReference>
<protein>
    <recommendedName>
        <fullName evidence="4">Tetratricopeptide SHNi-TPR domain-containing protein</fullName>
    </recommendedName>
</protein>
<dbReference type="AlphaFoldDB" id="A0AAF0EZ02"/>
<dbReference type="InterPro" id="IPR051730">
    <property type="entry name" value="NASP-like"/>
</dbReference>
<dbReference type="Gene3D" id="1.25.40.10">
    <property type="entry name" value="Tetratricopeptide repeat domain"/>
    <property type="match status" value="1"/>
</dbReference>
<feature type="domain" description="Tetratricopeptide SHNi-TPR" evidence="4">
    <location>
        <begin position="198"/>
        <end position="226"/>
    </location>
</feature>
<organism evidence="5 6">
    <name type="scientific">Malassezia japonica</name>
    <dbReference type="NCBI Taxonomy" id="223818"/>
    <lineage>
        <taxon>Eukaryota</taxon>
        <taxon>Fungi</taxon>
        <taxon>Dikarya</taxon>
        <taxon>Basidiomycota</taxon>
        <taxon>Ustilaginomycotina</taxon>
        <taxon>Malasseziomycetes</taxon>
        <taxon>Malasseziales</taxon>
        <taxon>Malasseziaceae</taxon>
        <taxon>Malassezia</taxon>
    </lineage>
</organism>